<evidence type="ECO:0000256" key="1">
    <source>
        <dbReference type="ARBA" id="ARBA00007521"/>
    </source>
</evidence>
<protein>
    <recommendedName>
        <fullName evidence="5">PemK-like, MazF-like toxin of type II toxin-antitoxin system</fullName>
    </recommendedName>
</protein>
<dbReference type="InterPro" id="IPR003477">
    <property type="entry name" value="PemK-like"/>
</dbReference>
<dbReference type="Proteomes" id="UP000245488">
    <property type="component" value="Chromosome"/>
</dbReference>
<dbReference type="Gene3D" id="2.30.30.110">
    <property type="match status" value="1"/>
</dbReference>
<dbReference type="GO" id="GO:0003677">
    <property type="term" value="F:DNA binding"/>
    <property type="evidence" value="ECO:0007669"/>
    <property type="project" value="InterPro"/>
</dbReference>
<dbReference type="SUPFAM" id="SSF50118">
    <property type="entry name" value="Cell growth inhibitor/plasmid maintenance toxic component"/>
    <property type="match status" value="1"/>
</dbReference>
<evidence type="ECO:0000313" key="3">
    <source>
        <dbReference type="EMBL" id="PWT27770.1"/>
    </source>
</evidence>
<proteinExistence type="inferred from homology"/>
<dbReference type="InterPro" id="IPR011067">
    <property type="entry name" value="Plasmid_toxin/cell-grow_inhib"/>
</dbReference>
<accession>A0A317G5L8</accession>
<dbReference type="AlphaFoldDB" id="A0A317G5L8"/>
<name>A0A317G5L8_BUTFI</name>
<dbReference type="Pfam" id="PF02452">
    <property type="entry name" value="PemK_toxin"/>
    <property type="match status" value="1"/>
</dbReference>
<evidence type="ECO:0000313" key="4">
    <source>
        <dbReference type="Proteomes" id="UP000245488"/>
    </source>
</evidence>
<dbReference type="RefSeq" id="WP_110073128.1">
    <property type="nucleotide sequence ID" value="NZ_CM009896.1"/>
</dbReference>
<keyword evidence="4" id="KW-1185">Reference proteome</keyword>
<comment type="caution">
    <text evidence="3">The sequence shown here is derived from an EMBL/GenBank/DDBJ whole genome shotgun (WGS) entry which is preliminary data.</text>
</comment>
<gene>
    <name evidence="3" type="ORF">CPT75_12010</name>
</gene>
<reference evidence="3 4" key="1">
    <citation type="submission" date="2017-09" db="EMBL/GenBank/DDBJ databases">
        <title>High-quality draft genome sequence of Butyrivibrio fibrisolvens INBov1, isolated from cow rumen.</title>
        <authorList>
            <person name="Rodriguez Hernaez J."/>
            <person name="Rivarola M."/>
            <person name="Paniego N."/>
            <person name="Cravero S."/>
            <person name="Ceron Cucchi M."/>
            <person name="Martinez M.C."/>
        </authorList>
    </citation>
    <scope>NUCLEOTIDE SEQUENCE [LARGE SCALE GENOMIC DNA]</scope>
    <source>
        <strain evidence="3 4">INBov1</strain>
    </source>
</reference>
<comment type="similarity">
    <text evidence="1">Belongs to the PemK/MazF family.</text>
</comment>
<dbReference type="EMBL" id="NXNG01000001">
    <property type="protein sequence ID" value="PWT27770.1"/>
    <property type="molecule type" value="Genomic_DNA"/>
</dbReference>
<keyword evidence="2" id="KW-1277">Toxin-antitoxin system</keyword>
<organism evidence="3 4">
    <name type="scientific">Butyrivibrio fibrisolvens</name>
    <dbReference type="NCBI Taxonomy" id="831"/>
    <lineage>
        <taxon>Bacteria</taxon>
        <taxon>Bacillati</taxon>
        <taxon>Bacillota</taxon>
        <taxon>Clostridia</taxon>
        <taxon>Lachnospirales</taxon>
        <taxon>Lachnospiraceae</taxon>
        <taxon>Butyrivibrio</taxon>
    </lineage>
</organism>
<evidence type="ECO:0008006" key="5">
    <source>
        <dbReference type="Google" id="ProtNLM"/>
    </source>
</evidence>
<sequence length="104" mass="11367">MSGFCQGDIIRISGFKRQLFVIVSKNAFIKATGIFHVCPMLSNIKAGPIHIPVCGKKGESGTVICEQIKAIDPGARGCNRVDFLAYEDIMNVSDAVQGIFEYDR</sequence>
<evidence type="ECO:0000256" key="2">
    <source>
        <dbReference type="ARBA" id="ARBA00022649"/>
    </source>
</evidence>